<dbReference type="PANTHER" id="PTHR14226:SF29">
    <property type="entry name" value="NEUROPATHY TARGET ESTERASE SWS"/>
    <property type="match status" value="1"/>
</dbReference>
<dbReference type="InterPro" id="IPR002641">
    <property type="entry name" value="PNPLA_dom"/>
</dbReference>
<feature type="short sequence motif" description="GXSXG" evidence="4">
    <location>
        <begin position="78"/>
        <end position="82"/>
    </location>
</feature>
<evidence type="ECO:0000259" key="6">
    <source>
        <dbReference type="PROSITE" id="PS51635"/>
    </source>
</evidence>
<accession>A0ABV5WJH1</accession>
<dbReference type="SUPFAM" id="SSF52151">
    <property type="entry name" value="FabD/lysophospholipase-like"/>
    <property type="match status" value="1"/>
</dbReference>
<sequence>MEKSENLEKNKNYEETYKEIRIALVVSGGISLAVYIHGVVMELLEFVRAKSDTKDAQNPYLQLLEMLDADVLIDIISGTSAGGINGVLLAKALAEGADFNIEDKRRVADLWIKDADIQQLLRHNGKEAKTLLNGQYMLDKLKEIFNAMSKQVQSHPELAEHRKADMRALDLFVTTSDTRGQEWHVYDQMGADIWGKNLVHRFHLRYRTHFQRDEQTTDSTEAASLKRSYIENDFSSAKDELLAKISRATSAIPCVFPPVEFKRGEFNYLGEKEKVYLYDGGLVDNKPFEPVMKSIYHRSSDKQVNRWLLFVDPDPDKSKNKEEEPGLLESAQSYTNPLKYQSIYQHLEHISHHNRNAERFDTILGTYEIGNHEQNYRSLLKDNPNLHAYYQLRTEDLKEALANNLTQYLKDNNYKNEKILSELKQELDKIIVINENNVFESVPDVAFYSRFIYYHIKLLNDEIKKNEHKKIDKYSIGRRKDILWAALEYLRQIEWLWWNLERAKNLDPESYHMMKERLGTIALEEALENIKNNKEVETAIKTVITAIKTTFTLWQEKISTMEKDLVEALQVDGKRPQNFREAVEWYLPKDIFFFPLSIGQWFGQDQIDLIRISSNDANTLGLKGAQKMAGEELGHFSGFFKEEWRSNDIMWGRLDTVDILIKYLKQHKNKDSKDYPYWEEQLEHIRVRLFYRILDEELKTIGGNFYNKYSTLKKPPVDADGETNHYIKQLQDFFRNDYKVGKETMKTGAWKFLFSIRSPMRKKKILSRFTRRLFMTLCVHLVKLLIKVWGWLR</sequence>
<evidence type="ECO:0000256" key="2">
    <source>
        <dbReference type="ARBA" id="ARBA00022963"/>
    </source>
</evidence>
<feature type="short sequence motif" description="DGA/G" evidence="4">
    <location>
        <begin position="279"/>
        <end position="281"/>
    </location>
</feature>
<dbReference type="Proteomes" id="UP001589609">
    <property type="component" value="Unassembled WGS sequence"/>
</dbReference>
<feature type="active site" description="Nucleophile" evidence="4">
    <location>
        <position position="80"/>
    </location>
</feature>
<protein>
    <submittedName>
        <fullName evidence="7">Patatin-like protein</fullName>
    </submittedName>
</protein>
<dbReference type="NCBIfam" id="TIGR03607">
    <property type="entry name" value="patatin-like protein"/>
    <property type="match status" value="1"/>
</dbReference>
<dbReference type="PROSITE" id="PS51635">
    <property type="entry name" value="PNPLA"/>
    <property type="match status" value="1"/>
</dbReference>
<keyword evidence="3 4" id="KW-0443">Lipid metabolism</keyword>
<dbReference type="InterPro" id="IPR019894">
    <property type="entry name" value="Patatin-related_protein"/>
</dbReference>
<dbReference type="InterPro" id="IPR050301">
    <property type="entry name" value="NTE"/>
</dbReference>
<dbReference type="InterPro" id="IPR016035">
    <property type="entry name" value="Acyl_Trfase/lysoPLipase"/>
</dbReference>
<organism evidence="7 8">
    <name type="scientific">Ectobacillus funiculus</name>
    <dbReference type="NCBI Taxonomy" id="137993"/>
    <lineage>
        <taxon>Bacteria</taxon>
        <taxon>Bacillati</taxon>
        <taxon>Bacillota</taxon>
        <taxon>Bacilli</taxon>
        <taxon>Bacillales</taxon>
        <taxon>Bacillaceae</taxon>
        <taxon>Ectobacillus</taxon>
    </lineage>
</organism>
<keyword evidence="2 4" id="KW-0442">Lipid degradation</keyword>
<name>A0ABV5WJH1_9BACI</name>
<evidence type="ECO:0000256" key="4">
    <source>
        <dbReference type="PROSITE-ProRule" id="PRU01161"/>
    </source>
</evidence>
<dbReference type="Gene3D" id="3.40.1090.10">
    <property type="entry name" value="Cytosolic phospholipase A2 catalytic domain"/>
    <property type="match status" value="1"/>
</dbReference>
<dbReference type="Pfam" id="PF11856">
    <property type="entry name" value="DUF3376"/>
    <property type="match status" value="1"/>
</dbReference>
<proteinExistence type="predicted"/>
<comment type="caution">
    <text evidence="4">Lacks conserved residue(s) required for the propagation of feature annotation.</text>
</comment>
<keyword evidence="5" id="KW-1133">Transmembrane helix</keyword>
<feature type="active site" description="Proton acceptor" evidence="4">
    <location>
        <position position="279"/>
    </location>
</feature>
<keyword evidence="5" id="KW-0472">Membrane</keyword>
<evidence type="ECO:0000313" key="8">
    <source>
        <dbReference type="Proteomes" id="UP001589609"/>
    </source>
</evidence>
<dbReference type="InterPro" id="IPR024282">
    <property type="entry name" value="DUF3376"/>
</dbReference>
<feature type="domain" description="PNPLA" evidence="6">
    <location>
        <begin position="24"/>
        <end position="292"/>
    </location>
</feature>
<dbReference type="RefSeq" id="WP_379950818.1">
    <property type="nucleotide sequence ID" value="NZ_JBHMAF010000150.1"/>
</dbReference>
<dbReference type="EMBL" id="JBHMAF010000150">
    <property type="protein sequence ID" value="MFB9760511.1"/>
    <property type="molecule type" value="Genomic_DNA"/>
</dbReference>
<comment type="caution">
    <text evidence="7">The sequence shown here is derived from an EMBL/GenBank/DDBJ whole genome shotgun (WGS) entry which is preliminary data.</text>
</comment>
<gene>
    <name evidence="7" type="ORF">ACFFMS_19505</name>
</gene>
<evidence type="ECO:0000256" key="5">
    <source>
        <dbReference type="SAM" id="Phobius"/>
    </source>
</evidence>
<keyword evidence="1 4" id="KW-0378">Hydrolase</keyword>
<dbReference type="Pfam" id="PF01734">
    <property type="entry name" value="Patatin"/>
    <property type="match status" value="1"/>
</dbReference>
<evidence type="ECO:0000256" key="1">
    <source>
        <dbReference type="ARBA" id="ARBA00022801"/>
    </source>
</evidence>
<feature type="transmembrane region" description="Helical" evidence="5">
    <location>
        <begin position="20"/>
        <end position="44"/>
    </location>
</feature>
<evidence type="ECO:0000256" key="3">
    <source>
        <dbReference type="ARBA" id="ARBA00023098"/>
    </source>
</evidence>
<dbReference type="PANTHER" id="PTHR14226">
    <property type="entry name" value="NEUROPATHY TARGET ESTERASE/SWISS CHEESE D.MELANOGASTER"/>
    <property type="match status" value="1"/>
</dbReference>
<reference evidence="7 8" key="1">
    <citation type="submission" date="2024-09" db="EMBL/GenBank/DDBJ databases">
        <authorList>
            <person name="Sun Q."/>
            <person name="Mori K."/>
        </authorList>
    </citation>
    <scope>NUCLEOTIDE SEQUENCE [LARGE SCALE GENOMIC DNA]</scope>
    <source>
        <strain evidence="7 8">JCM 11201</strain>
    </source>
</reference>
<evidence type="ECO:0000313" key="7">
    <source>
        <dbReference type="EMBL" id="MFB9760511.1"/>
    </source>
</evidence>
<keyword evidence="8" id="KW-1185">Reference proteome</keyword>
<keyword evidence="5" id="KW-0812">Transmembrane</keyword>